<protein>
    <submittedName>
        <fullName evidence="6">HTH-type transcriptional regulator TrpI</fullName>
    </submittedName>
</protein>
<evidence type="ECO:0000313" key="7">
    <source>
        <dbReference type="Proteomes" id="UP001055286"/>
    </source>
</evidence>
<evidence type="ECO:0000256" key="2">
    <source>
        <dbReference type="ARBA" id="ARBA00023015"/>
    </source>
</evidence>
<dbReference type="InterPro" id="IPR000847">
    <property type="entry name" value="LysR_HTH_N"/>
</dbReference>
<dbReference type="Pfam" id="PF03466">
    <property type="entry name" value="LysR_substrate"/>
    <property type="match status" value="1"/>
</dbReference>
<keyword evidence="7" id="KW-1185">Reference proteome</keyword>
<reference evidence="6" key="1">
    <citation type="journal article" date="2016" name="Front. Microbiol.">
        <title>Genome Sequence of the Piezophilic, Mesophilic Sulfate-Reducing Bacterium Desulfovibrio indicus J2T.</title>
        <authorList>
            <person name="Cao J."/>
            <person name="Maignien L."/>
            <person name="Shao Z."/>
            <person name="Alain K."/>
            <person name="Jebbar M."/>
        </authorList>
    </citation>
    <scope>NUCLEOTIDE SEQUENCE</scope>
    <source>
        <strain evidence="6">JCM 32048</strain>
    </source>
</reference>
<proteinExistence type="inferred from homology"/>
<keyword evidence="2" id="KW-0805">Transcription regulation</keyword>
<dbReference type="SUPFAM" id="SSF46785">
    <property type="entry name" value="Winged helix' DNA-binding domain"/>
    <property type="match status" value="1"/>
</dbReference>
<dbReference type="InterPro" id="IPR005119">
    <property type="entry name" value="LysR_subst-bd"/>
</dbReference>
<dbReference type="AlphaFoldDB" id="A0AA37M104"/>
<evidence type="ECO:0000313" key="6">
    <source>
        <dbReference type="EMBL" id="GJD59918.1"/>
    </source>
</evidence>
<dbReference type="PANTHER" id="PTHR30537:SF74">
    <property type="entry name" value="HTH-TYPE TRANSCRIPTIONAL REGULATOR TRPI"/>
    <property type="match status" value="1"/>
</dbReference>
<dbReference type="Gene3D" id="3.40.190.10">
    <property type="entry name" value="Periplasmic binding protein-like II"/>
    <property type="match status" value="2"/>
</dbReference>
<dbReference type="Gene3D" id="1.10.10.10">
    <property type="entry name" value="Winged helix-like DNA-binding domain superfamily/Winged helix DNA-binding domain"/>
    <property type="match status" value="1"/>
</dbReference>
<dbReference type="EMBL" id="BPQJ01000001">
    <property type="protein sequence ID" value="GJD59918.1"/>
    <property type="molecule type" value="Genomic_DNA"/>
</dbReference>
<keyword evidence="3" id="KW-0238">DNA-binding</keyword>
<reference evidence="6" key="2">
    <citation type="submission" date="2021-08" db="EMBL/GenBank/DDBJ databases">
        <authorList>
            <person name="Tani A."/>
            <person name="Ola A."/>
            <person name="Ogura Y."/>
            <person name="Katsura K."/>
            <person name="Hayashi T."/>
        </authorList>
    </citation>
    <scope>NUCLEOTIDE SEQUENCE</scope>
    <source>
        <strain evidence="6">JCM 32048</strain>
    </source>
</reference>
<dbReference type="RefSeq" id="WP_099904775.1">
    <property type="nucleotide sequence ID" value="NZ_BPQJ01000001.1"/>
</dbReference>
<dbReference type="PRINTS" id="PR00039">
    <property type="entry name" value="HTHLYSR"/>
</dbReference>
<gene>
    <name evidence="6" type="primary">trpI_1</name>
    <name evidence="6" type="ORF">MPEAHAMD_0049</name>
</gene>
<feature type="domain" description="HTH lysR-type" evidence="5">
    <location>
        <begin position="6"/>
        <end position="63"/>
    </location>
</feature>
<evidence type="ECO:0000256" key="4">
    <source>
        <dbReference type="ARBA" id="ARBA00023163"/>
    </source>
</evidence>
<comment type="similarity">
    <text evidence="1">Belongs to the LysR transcriptional regulatory family.</text>
</comment>
<dbReference type="InterPro" id="IPR036390">
    <property type="entry name" value="WH_DNA-bd_sf"/>
</dbReference>
<dbReference type="PROSITE" id="PS50931">
    <property type="entry name" value="HTH_LYSR"/>
    <property type="match status" value="1"/>
</dbReference>
<dbReference type="InterPro" id="IPR036388">
    <property type="entry name" value="WH-like_DNA-bd_sf"/>
</dbReference>
<evidence type="ECO:0000259" key="5">
    <source>
        <dbReference type="PROSITE" id="PS50931"/>
    </source>
</evidence>
<dbReference type="Pfam" id="PF00126">
    <property type="entry name" value="HTH_1"/>
    <property type="match status" value="1"/>
</dbReference>
<dbReference type="GO" id="GO:0043565">
    <property type="term" value="F:sequence-specific DNA binding"/>
    <property type="evidence" value="ECO:0007669"/>
    <property type="project" value="TreeGrafter"/>
</dbReference>
<comment type="caution">
    <text evidence="6">The sequence shown here is derived from an EMBL/GenBank/DDBJ whole genome shotgun (WGS) entry which is preliminary data.</text>
</comment>
<dbReference type="PANTHER" id="PTHR30537">
    <property type="entry name" value="HTH-TYPE TRANSCRIPTIONAL REGULATOR"/>
    <property type="match status" value="1"/>
</dbReference>
<dbReference type="GO" id="GO:0006351">
    <property type="term" value="P:DNA-templated transcription"/>
    <property type="evidence" value="ECO:0007669"/>
    <property type="project" value="TreeGrafter"/>
</dbReference>
<dbReference type="SUPFAM" id="SSF53850">
    <property type="entry name" value="Periplasmic binding protein-like II"/>
    <property type="match status" value="1"/>
</dbReference>
<dbReference type="InterPro" id="IPR058163">
    <property type="entry name" value="LysR-type_TF_proteobact-type"/>
</dbReference>
<sequence>MPKPRLPLNALRAFEAASRLGSMSAAAAELGVTHGAVSRQVRALEAQFGLPLLERGARAVSPTPEGARLAAELAESFERMQAAVARVQPGPLTLSSSATVMMRWLLPRLERFKRAHPSIELRLTVSYGEVDFIRDEIGLALRNSMVRAPASALAETLIREEIGPVCHPDYALRMRVDGPDELVARARLLGTATRPEGWAEWARAIGRPDVAITPDEVFGHFYLVIQAAACGLGFALAPRLLVEDEIAAGHLVAPLGFVPGPHEMQLWTAEHLRHRPDLRIVAEWLRREMTGAGRRAAER</sequence>
<evidence type="ECO:0000256" key="1">
    <source>
        <dbReference type="ARBA" id="ARBA00009437"/>
    </source>
</evidence>
<name>A0AA37M104_9HYPH</name>
<evidence type="ECO:0000256" key="3">
    <source>
        <dbReference type="ARBA" id="ARBA00023125"/>
    </source>
</evidence>
<organism evidence="6 7">
    <name type="scientific">Methylobacterium frigidaeris</name>
    <dbReference type="NCBI Taxonomy" id="2038277"/>
    <lineage>
        <taxon>Bacteria</taxon>
        <taxon>Pseudomonadati</taxon>
        <taxon>Pseudomonadota</taxon>
        <taxon>Alphaproteobacteria</taxon>
        <taxon>Hyphomicrobiales</taxon>
        <taxon>Methylobacteriaceae</taxon>
        <taxon>Methylobacterium</taxon>
    </lineage>
</organism>
<accession>A0AA37M104</accession>
<keyword evidence="4" id="KW-0804">Transcription</keyword>
<dbReference type="Proteomes" id="UP001055286">
    <property type="component" value="Unassembled WGS sequence"/>
</dbReference>
<dbReference type="GO" id="GO:0003700">
    <property type="term" value="F:DNA-binding transcription factor activity"/>
    <property type="evidence" value="ECO:0007669"/>
    <property type="project" value="InterPro"/>
</dbReference>